<evidence type="ECO:0000259" key="1">
    <source>
        <dbReference type="Pfam" id="PF12146"/>
    </source>
</evidence>
<dbReference type="InterPro" id="IPR029058">
    <property type="entry name" value="AB_hydrolase_fold"/>
</dbReference>
<organism evidence="2 3">
    <name type="scientific">Roseateles asaccharophilus</name>
    <dbReference type="NCBI Taxonomy" id="582607"/>
    <lineage>
        <taxon>Bacteria</taxon>
        <taxon>Pseudomonadati</taxon>
        <taxon>Pseudomonadota</taxon>
        <taxon>Betaproteobacteria</taxon>
        <taxon>Burkholderiales</taxon>
        <taxon>Sphaerotilaceae</taxon>
        <taxon>Roseateles</taxon>
    </lineage>
</organism>
<name>A0A4R6MWR2_9BURK</name>
<dbReference type="NCBIfam" id="TIGR03100">
    <property type="entry name" value="hydr1_PEP"/>
    <property type="match status" value="1"/>
</dbReference>
<dbReference type="GO" id="GO:0016787">
    <property type="term" value="F:hydrolase activity"/>
    <property type="evidence" value="ECO:0007669"/>
    <property type="project" value="UniProtKB-KW"/>
</dbReference>
<dbReference type="Gene3D" id="3.40.50.1820">
    <property type="entry name" value="alpha/beta hydrolase"/>
    <property type="match status" value="1"/>
</dbReference>
<proteinExistence type="predicted"/>
<dbReference type="InterPro" id="IPR017531">
    <property type="entry name" value="Hydrolase-1_PEP"/>
</dbReference>
<dbReference type="RefSeq" id="WP_211343885.1">
    <property type="nucleotide sequence ID" value="NZ_JAUFPJ010000009.1"/>
</dbReference>
<dbReference type="InterPro" id="IPR022742">
    <property type="entry name" value="Hydrolase_4"/>
</dbReference>
<dbReference type="SUPFAM" id="SSF53474">
    <property type="entry name" value="alpha/beta-Hydrolases"/>
    <property type="match status" value="1"/>
</dbReference>
<comment type="caution">
    <text evidence="2">The sequence shown here is derived from an EMBL/GenBank/DDBJ whole genome shotgun (WGS) entry which is preliminary data.</text>
</comment>
<dbReference type="Proteomes" id="UP000295357">
    <property type="component" value="Unassembled WGS sequence"/>
</dbReference>
<dbReference type="AlphaFoldDB" id="A0A4R6MWR2"/>
<dbReference type="Pfam" id="PF12146">
    <property type="entry name" value="Hydrolase_4"/>
    <property type="match status" value="1"/>
</dbReference>
<accession>A0A4R6MWR2</accession>
<keyword evidence="2" id="KW-0378">Hydrolase</keyword>
<evidence type="ECO:0000313" key="3">
    <source>
        <dbReference type="Proteomes" id="UP000295357"/>
    </source>
</evidence>
<sequence>MNCGGHALTGSPGAPAQGIREQALCFDCAGQALLGIISSPTQGEVETKLGVLIIVGGPQYRAGSHRQFVLLARQLAAAGYISMRFDTRGMGDSAGAMTGFEQSAPDIGAAIDALLKNRPQLEGVVLWGLCDAASAALLYLQARGGDARVAGLVLANPWVRSTQGLARAHLKHYYLQRLADPDFWRKLLSGKVAGTAIAGLIKNIGHAMGSRQPGEDSRSAEGASLPFQQRMASAWAKFQGPILLLLSGRDHTAKEFLEYTGMTRQWQGLLQGEHVSRVDLPQEDHTFSSAEGRARVEHHTLQWLHGLPPARHE</sequence>
<gene>
    <name evidence="2" type="ORF">DFR39_10817</name>
</gene>
<keyword evidence="3" id="KW-1185">Reference proteome</keyword>
<dbReference type="EMBL" id="SNXE01000008">
    <property type="protein sequence ID" value="TDP06549.1"/>
    <property type="molecule type" value="Genomic_DNA"/>
</dbReference>
<evidence type="ECO:0000313" key="2">
    <source>
        <dbReference type="EMBL" id="TDP06549.1"/>
    </source>
</evidence>
<reference evidence="2 3" key="1">
    <citation type="submission" date="2019-03" db="EMBL/GenBank/DDBJ databases">
        <title>Genomic Encyclopedia of Type Strains, Phase IV (KMG-IV): sequencing the most valuable type-strain genomes for metagenomic binning, comparative biology and taxonomic classification.</title>
        <authorList>
            <person name="Goeker M."/>
        </authorList>
    </citation>
    <scope>NUCLEOTIDE SEQUENCE [LARGE SCALE GENOMIC DNA]</scope>
    <source>
        <strain evidence="2 3">DSM 25082</strain>
    </source>
</reference>
<feature type="domain" description="Serine aminopeptidase S33" evidence="1">
    <location>
        <begin position="66"/>
        <end position="171"/>
    </location>
</feature>
<protein>
    <submittedName>
        <fullName evidence="2">Exosortase A-associated hydrolase 1</fullName>
    </submittedName>
</protein>